<sequence>MQVAEAETEALKDYADYRRSVYGNITHKALLVDVVGTLVIPSQPMTQIYRKIGEKYGVDYSEDEIFYGYRRAYSTFLGQISSQVAAEKPNPIIFLKAIS</sequence>
<accession>A0ABU6YF06</accession>
<gene>
    <name evidence="1" type="ORF">PIB30_039288</name>
</gene>
<dbReference type="PANTHER" id="PTHR46649:SF4">
    <property type="entry name" value="HALOACID DEHALOGENASE-LIKE HYDROLASE (HAD) SUPERFAMILY PROTEIN"/>
    <property type="match status" value="1"/>
</dbReference>
<name>A0ABU6YF06_9FABA</name>
<comment type="caution">
    <text evidence="1">The sequence shown here is derived from an EMBL/GenBank/DDBJ whole genome shotgun (WGS) entry which is preliminary data.</text>
</comment>
<reference evidence="1 2" key="1">
    <citation type="journal article" date="2023" name="Plants (Basel)">
        <title>Bridging the Gap: Combining Genomics and Transcriptomics Approaches to Understand Stylosanthes scabra, an Orphan Legume from the Brazilian Caatinga.</title>
        <authorList>
            <person name="Ferreira-Neto J.R.C."/>
            <person name="da Silva M.D."/>
            <person name="Binneck E."/>
            <person name="de Melo N.F."/>
            <person name="da Silva R.H."/>
            <person name="de Melo A.L.T.M."/>
            <person name="Pandolfi V."/>
            <person name="Bustamante F.O."/>
            <person name="Brasileiro-Vidal A.C."/>
            <person name="Benko-Iseppon A.M."/>
        </authorList>
    </citation>
    <scope>NUCLEOTIDE SEQUENCE [LARGE SCALE GENOMIC DNA]</scope>
    <source>
        <tissue evidence="1">Leaves</tissue>
    </source>
</reference>
<evidence type="ECO:0000313" key="2">
    <source>
        <dbReference type="Proteomes" id="UP001341840"/>
    </source>
</evidence>
<keyword evidence="2" id="KW-1185">Reference proteome</keyword>
<organism evidence="1 2">
    <name type="scientific">Stylosanthes scabra</name>
    <dbReference type="NCBI Taxonomy" id="79078"/>
    <lineage>
        <taxon>Eukaryota</taxon>
        <taxon>Viridiplantae</taxon>
        <taxon>Streptophyta</taxon>
        <taxon>Embryophyta</taxon>
        <taxon>Tracheophyta</taxon>
        <taxon>Spermatophyta</taxon>
        <taxon>Magnoliopsida</taxon>
        <taxon>eudicotyledons</taxon>
        <taxon>Gunneridae</taxon>
        <taxon>Pentapetalae</taxon>
        <taxon>rosids</taxon>
        <taxon>fabids</taxon>
        <taxon>Fabales</taxon>
        <taxon>Fabaceae</taxon>
        <taxon>Papilionoideae</taxon>
        <taxon>50 kb inversion clade</taxon>
        <taxon>dalbergioids sensu lato</taxon>
        <taxon>Dalbergieae</taxon>
        <taxon>Pterocarpus clade</taxon>
        <taxon>Stylosanthes</taxon>
    </lineage>
</organism>
<evidence type="ECO:0000313" key="1">
    <source>
        <dbReference type="EMBL" id="MED6207823.1"/>
    </source>
</evidence>
<dbReference type="Proteomes" id="UP001341840">
    <property type="component" value="Unassembled WGS sequence"/>
</dbReference>
<dbReference type="PANTHER" id="PTHR46649">
    <property type="match status" value="1"/>
</dbReference>
<protein>
    <submittedName>
        <fullName evidence="1">Uncharacterized protein</fullName>
    </submittedName>
</protein>
<dbReference type="EMBL" id="JASCZI010241862">
    <property type="protein sequence ID" value="MED6207823.1"/>
    <property type="molecule type" value="Genomic_DNA"/>
</dbReference>
<proteinExistence type="predicted"/>